<dbReference type="GO" id="GO:0005524">
    <property type="term" value="F:ATP binding"/>
    <property type="evidence" value="ECO:0007669"/>
    <property type="project" value="UniProtKB-KW"/>
</dbReference>
<feature type="transmembrane region" description="Helical" evidence="9">
    <location>
        <begin position="295"/>
        <end position="323"/>
    </location>
</feature>
<organism evidence="12 13">
    <name type="scientific">Paenibacillus baekrokdamisoli</name>
    <dbReference type="NCBI Taxonomy" id="1712516"/>
    <lineage>
        <taxon>Bacteria</taxon>
        <taxon>Bacillati</taxon>
        <taxon>Bacillota</taxon>
        <taxon>Bacilli</taxon>
        <taxon>Bacillales</taxon>
        <taxon>Paenibacillaceae</taxon>
        <taxon>Paenibacillus</taxon>
    </lineage>
</organism>
<dbReference type="Proteomes" id="UP000275368">
    <property type="component" value="Chromosome"/>
</dbReference>
<dbReference type="Gene3D" id="3.30.565.10">
    <property type="entry name" value="Histidine kinase-like ATPase, C-terminal domain"/>
    <property type="match status" value="1"/>
</dbReference>
<dbReference type="SMART" id="SM00388">
    <property type="entry name" value="HisKA"/>
    <property type="match status" value="1"/>
</dbReference>
<feature type="transmembrane region" description="Helical" evidence="9">
    <location>
        <begin position="174"/>
        <end position="194"/>
    </location>
</feature>
<dbReference type="PANTHER" id="PTHR43065:SF46">
    <property type="entry name" value="C4-DICARBOXYLATE TRANSPORT SENSOR PROTEIN DCTB"/>
    <property type="match status" value="1"/>
</dbReference>
<dbReference type="SUPFAM" id="SSF47384">
    <property type="entry name" value="Homodimeric domain of signal transducing histidine kinase"/>
    <property type="match status" value="1"/>
</dbReference>
<evidence type="ECO:0000256" key="7">
    <source>
        <dbReference type="ARBA" id="ARBA00022840"/>
    </source>
</evidence>
<dbReference type="AlphaFoldDB" id="A0A3G9JDZ5"/>
<evidence type="ECO:0000256" key="3">
    <source>
        <dbReference type="ARBA" id="ARBA00022553"/>
    </source>
</evidence>
<evidence type="ECO:0000259" key="11">
    <source>
        <dbReference type="PROSITE" id="PS50109"/>
    </source>
</evidence>
<keyword evidence="9" id="KW-0472">Membrane</keyword>
<proteinExistence type="predicted"/>
<evidence type="ECO:0000256" key="1">
    <source>
        <dbReference type="ARBA" id="ARBA00000085"/>
    </source>
</evidence>
<accession>A0A3G9JDZ5</accession>
<feature type="signal peptide" evidence="10">
    <location>
        <begin position="1"/>
        <end position="25"/>
    </location>
</feature>
<dbReference type="GO" id="GO:0000155">
    <property type="term" value="F:phosphorelay sensor kinase activity"/>
    <property type="evidence" value="ECO:0007669"/>
    <property type="project" value="InterPro"/>
</dbReference>
<name>A0A3G9JDZ5_9BACL</name>
<reference evidence="12 13" key="1">
    <citation type="submission" date="2018-11" db="EMBL/GenBank/DDBJ databases">
        <title>Complete genome sequence of Paenibacillus baekrokdamisoli strain KCTC 33723.</title>
        <authorList>
            <person name="Kang S.W."/>
            <person name="Lee K.C."/>
            <person name="Kim K.K."/>
            <person name="Kim J.S."/>
            <person name="Kim D.S."/>
            <person name="Ko S.H."/>
            <person name="Yang S.H."/>
            <person name="Lee J.S."/>
        </authorList>
    </citation>
    <scope>NUCLEOTIDE SEQUENCE [LARGE SCALE GENOMIC DNA]</scope>
    <source>
        <strain evidence="12 13">KCTC 33723</strain>
    </source>
</reference>
<keyword evidence="9" id="KW-1133">Transmembrane helix</keyword>
<evidence type="ECO:0000256" key="8">
    <source>
        <dbReference type="ARBA" id="ARBA00023012"/>
    </source>
</evidence>
<dbReference type="KEGG" id="pbk:Back11_35630"/>
<keyword evidence="7" id="KW-0067">ATP-binding</keyword>
<dbReference type="CDD" id="cd00082">
    <property type="entry name" value="HisKA"/>
    <property type="match status" value="1"/>
</dbReference>
<dbReference type="PRINTS" id="PR00344">
    <property type="entry name" value="BCTRLSENSOR"/>
</dbReference>
<dbReference type="PROSITE" id="PS50109">
    <property type="entry name" value="HIS_KIN"/>
    <property type="match status" value="1"/>
</dbReference>
<feature type="chain" id="PRO_5017983148" description="histidine kinase" evidence="10">
    <location>
        <begin position="26"/>
        <end position="623"/>
    </location>
</feature>
<evidence type="ECO:0000313" key="12">
    <source>
        <dbReference type="EMBL" id="BBH22218.1"/>
    </source>
</evidence>
<gene>
    <name evidence="12" type="ORF">Back11_35630</name>
</gene>
<dbReference type="Gene3D" id="1.10.287.130">
    <property type="match status" value="1"/>
</dbReference>
<sequence>MKFIPKLLGIMIVLLCLLPLLSAYASAEAMTRINRWEIKWETDTEYSLMEAIDSKGYKQITPETLVRAKQAGAHGIWIKFVLPHISHREGLFINNLYGEHVTAYMDEQQIYQHSYNYLYGKNRLLLPIEVNDSDKTILIHVHSSMEEMGLLGTVQIGDYQQFTVSYVKEDLIDIILGCSFLIVATLMFICSIFLGRGQIAAWLSLSAVILSASILLLAYSPFLYTFYGNYGSVYLHLFDLALFTLMPSLTYFFESIFGKGLYSIIRRYRIFQVYYSSLCFFLLLLQNIVPIRGVYFFLTVTAFGITMIVQFMLLFIMSIIYAVRGNKDAVFISTGFGLFALIGTGELLWFYLDKGYYELHLWKYGLIGFICSLVILLGKRFAHSHMQIVKYSKELEMYNNRLQRSEKMEVISQLAASVAHEVRNPLQVTRGFLQLMGDFTNADKERKYLKLAIEELDRAANIITNYLTFAKPQLEEVCVLNLAEELLHVEGILLPLANQEGGKIVMNIPKDLHMRGNSSKLKQAFINIIKNSIEALQGSGSIHLWAYEEQGEAIIHIRDNGRGMEESTLKRLGEPYFSSQTKGTGLGLMVTFRIIELMEGKLEFKSNLGTGTEAIIRFPIVKQ</sequence>
<feature type="transmembrane region" description="Helical" evidence="9">
    <location>
        <begin position="364"/>
        <end position="382"/>
    </location>
</feature>
<feature type="transmembrane region" description="Helical" evidence="9">
    <location>
        <begin position="330"/>
        <end position="352"/>
    </location>
</feature>
<dbReference type="InterPro" id="IPR003594">
    <property type="entry name" value="HATPase_dom"/>
</dbReference>
<evidence type="ECO:0000256" key="2">
    <source>
        <dbReference type="ARBA" id="ARBA00012438"/>
    </source>
</evidence>
<dbReference type="InterPro" id="IPR036097">
    <property type="entry name" value="HisK_dim/P_sf"/>
</dbReference>
<keyword evidence="6" id="KW-0418">Kinase</keyword>
<dbReference type="InterPro" id="IPR036890">
    <property type="entry name" value="HATPase_C_sf"/>
</dbReference>
<dbReference type="Pfam" id="PF00512">
    <property type="entry name" value="HisKA"/>
    <property type="match status" value="1"/>
</dbReference>
<keyword evidence="3" id="KW-0597">Phosphoprotein</keyword>
<keyword evidence="9" id="KW-0812">Transmembrane</keyword>
<feature type="transmembrane region" description="Helical" evidence="9">
    <location>
        <begin position="273"/>
        <end position="289"/>
    </location>
</feature>
<evidence type="ECO:0000256" key="5">
    <source>
        <dbReference type="ARBA" id="ARBA00022741"/>
    </source>
</evidence>
<dbReference type="InterPro" id="IPR005467">
    <property type="entry name" value="His_kinase_dom"/>
</dbReference>
<feature type="transmembrane region" description="Helical" evidence="9">
    <location>
        <begin position="233"/>
        <end position="253"/>
    </location>
</feature>
<dbReference type="SUPFAM" id="SSF55874">
    <property type="entry name" value="ATPase domain of HSP90 chaperone/DNA topoisomerase II/histidine kinase"/>
    <property type="match status" value="1"/>
</dbReference>
<evidence type="ECO:0000256" key="10">
    <source>
        <dbReference type="SAM" id="SignalP"/>
    </source>
</evidence>
<dbReference type="InterPro" id="IPR003661">
    <property type="entry name" value="HisK_dim/P_dom"/>
</dbReference>
<keyword evidence="13" id="KW-1185">Reference proteome</keyword>
<keyword evidence="10" id="KW-0732">Signal</keyword>
<evidence type="ECO:0000256" key="6">
    <source>
        <dbReference type="ARBA" id="ARBA00022777"/>
    </source>
</evidence>
<dbReference type="PANTHER" id="PTHR43065">
    <property type="entry name" value="SENSOR HISTIDINE KINASE"/>
    <property type="match status" value="1"/>
</dbReference>
<dbReference type="Pfam" id="PF02518">
    <property type="entry name" value="HATPase_c"/>
    <property type="match status" value="1"/>
</dbReference>
<evidence type="ECO:0000256" key="9">
    <source>
        <dbReference type="SAM" id="Phobius"/>
    </source>
</evidence>
<keyword evidence="5" id="KW-0547">Nucleotide-binding</keyword>
<keyword evidence="4" id="KW-0808">Transferase</keyword>
<evidence type="ECO:0000313" key="13">
    <source>
        <dbReference type="Proteomes" id="UP000275368"/>
    </source>
</evidence>
<comment type="catalytic activity">
    <reaction evidence="1">
        <text>ATP + protein L-histidine = ADP + protein N-phospho-L-histidine.</text>
        <dbReference type="EC" id="2.7.13.3"/>
    </reaction>
</comment>
<feature type="domain" description="Histidine kinase" evidence="11">
    <location>
        <begin position="417"/>
        <end position="622"/>
    </location>
</feature>
<dbReference type="SMART" id="SM00387">
    <property type="entry name" value="HATPase_c"/>
    <property type="match status" value="1"/>
</dbReference>
<feature type="transmembrane region" description="Helical" evidence="9">
    <location>
        <begin position="201"/>
        <end position="227"/>
    </location>
</feature>
<dbReference type="EC" id="2.7.13.3" evidence="2"/>
<evidence type="ECO:0000256" key="4">
    <source>
        <dbReference type="ARBA" id="ARBA00022679"/>
    </source>
</evidence>
<dbReference type="InterPro" id="IPR004358">
    <property type="entry name" value="Sig_transdc_His_kin-like_C"/>
</dbReference>
<keyword evidence="8" id="KW-0902">Two-component regulatory system</keyword>
<dbReference type="EMBL" id="AP019308">
    <property type="protein sequence ID" value="BBH22218.1"/>
    <property type="molecule type" value="Genomic_DNA"/>
</dbReference>
<protein>
    <recommendedName>
        <fullName evidence="2">histidine kinase</fullName>
        <ecNumber evidence="2">2.7.13.3</ecNumber>
    </recommendedName>
</protein>